<sequence>MVDEEIGFVTWPIDDPDTNDVMTLVSQDVPVHEQNVQELDLVDGQLRGDDEGSLDGPRSEIPRAGKVQLIEHNGEPRRVRQVSEVMISFISPEKCLEAKQNWGSREEGDQRKTIVDHRHSRMAHCRTQMF</sequence>
<name>A0ABR2BY76_9ROSI</name>
<protein>
    <submittedName>
        <fullName evidence="1">Uncharacterized protein</fullName>
    </submittedName>
</protein>
<keyword evidence="2" id="KW-1185">Reference proteome</keyword>
<evidence type="ECO:0000313" key="1">
    <source>
        <dbReference type="EMBL" id="KAK8512038.1"/>
    </source>
</evidence>
<gene>
    <name evidence="1" type="ORF">V6N12_018519</name>
</gene>
<accession>A0ABR2BY76</accession>
<dbReference type="EMBL" id="JBBPBM010000075">
    <property type="protein sequence ID" value="KAK8512038.1"/>
    <property type="molecule type" value="Genomic_DNA"/>
</dbReference>
<comment type="caution">
    <text evidence="1">The sequence shown here is derived from an EMBL/GenBank/DDBJ whole genome shotgun (WGS) entry which is preliminary data.</text>
</comment>
<proteinExistence type="predicted"/>
<reference evidence="1 2" key="1">
    <citation type="journal article" date="2024" name="G3 (Bethesda)">
        <title>Genome assembly of Hibiscus sabdariffa L. provides insights into metabolisms of medicinal natural products.</title>
        <authorList>
            <person name="Kim T."/>
        </authorList>
    </citation>
    <scope>NUCLEOTIDE SEQUENCE [LARGE SCALE GENOMIC DNA]</scope>
    <source>
        <strain evidence="1">TK-2024</strain>
        <tissue evidence="1">Old leaves</tissue>
    </source>
</reference>
<organism evidence="1 2">
    <name type="scientific">Hibiscus sabdariffa</name>
    <name type="common">roselle</name>
    <dbReference type="NCBI Taxonomy" id="183260"/>
    <lineage>
        <taxon>Eukaryota</taxon>
        <taxon>Viridiplantae</taxon>
        <taxon>Streptophyta</taxon>
        <taxon>Embryophyta</taxon>
        <taxon>Tracheophyta</taxon>
        <taxon>Spermatophyta</taxon>
        <taxon>Magnoliopsida</taxon>
        <taxon>eudicotyledons</taxon>
        <taxon>Gunneridae</taxon>
        <taxon>Pentapetalae</taxon>
        <taxon>rosids</taxon>
        <taxon>malvids</taxon>
        <taxon>Malvales</taxon>
        <taxon>Malvaceae</taxon>
        <taxon>Malvoideae</taxon>
        <taxon>Hibiscus</taxon>
    </lineage>
</organism>
<evidence type="ECO:0000313" key="2">
    <source>
        <dbReference type="Proteomes" id="UP001472677"/>
    </source>
</evidence>
<dbReference type="Proteomes" id="UP001472677">
    <property type="component" value="Unassembled WGS sequence"/>
</dbReference>